<organism evidence="7 8">
    <name type="scientific">Ilyomonas limi</name>
    <dbReference type="NCBI Taxonomy" id="2575867"/>
    <lineage>
        <taxon>Bacteria</taxon>
        <taxon>Pseudomonadati</taxon>
        <taxon>Bacteroidota</taxon>
        <taxon>Chitinophagia</taxon>
        <taxon>Chitinophagales</taxon>
        <taxon>Chitinophagaceae</taxon>
        <taxon>Ilyomonas</taxon>
    </lineage>
</organism>
<gene>
    <name evidence="7" type="ORF">FC093_13545</name>
</gene>
<evidence type="ECO:0000313" key="7">
    <source>
        <dbReference type="EMBL" id="TKK67769.1"/>
    </source>
</evidence>
<dbReference type="InterPro" id="IPR042092">
    <property type="entry name" value="PsdUridine_s_RsuA/RluB/E/F_cat"/>
</dbReference>
<dbReference type="PROSITE" id="PS01149">
    <property type="entry name" value="PSI_RSU"/>
    <property type="match status" value="1"/>
</dbReference>
<feature type="compositionally biased region" description="Basic and acidic residues" evidence="5">
    <location>
        <begin position="66"/>
        <end position="76"/>
    </location>
</feature>
<evidence type="ECO:0000259" key="6">
    <source>
        <dbReference type="SMART" id="SM00363"/>
    </source>
</evidence>
<dbReference type="InterPro" id="IPR036986">
    <property type="entry name" value="S4_RNA-bd_sf"/>
</dbReference>
<feature type="compositionally biased region" description="Polar residues" evidence="5">
    <location>
        <begin position="101"/>
        <end position="111"/>
    </location>
</feature>
<feature type="region of interest" description="Disordered" evidence="5">
    <location>
        <begin position="1"/>
        <end position="159"/>
    </location>
</feature>
<dbReference type="GO" id="GO:0120159">
    <property type="term" value="F:rRNA pseudouridine synthase activity"/>
    <property type="evidence" value="ECO:0007669"/>
    <property type="project" value="UniProtKB-ARBA"/>
</dbReference>
<evidence type="ECO:0000313" key="8">
    <source>
        <dbReference type="Proteomes" id="UP000305848"/>
    </source>
</evidence>
<dbReference type="CDD" id="cd02870">
    <property type="entry name" value="PseudoU_synth_RsuA_like"/>
    <property type="match status" value="1"/>
</dbReference>
<dbReference type="InterPro" id="IPR018496">
    <property type="entry name" value="PsdUridine_synth_RsuA/RluB_CS"/>
</dbReference>
<dbReference type="InterPro" id="IPR000748">
    <property type="entry name" value="PsdUridine_synth_RsuA/RluB/E/F"/>
</dbReference>
<dbReference type="Pfam" id="PF01479">
    <property type="entry name" value="S4"/>
    <property type="match status" value="1"/>
</dbReference>
<dbReference type="NCBIfam" id="TIGR00093">
    <property type="entry name" value="pseudouridine synthase"/>
    <property type="match status" value="1"/>
</dbReference>
<evidence type="ECO:0000256" key="1">
    <source>
        <dbReference type="ARBA" id="ARBA00008348"/>
    </source>
</evidence>
<proteinExistence type="inferred from homology"/>
<keyword evidence="3" id="KW-0694">RNA-binding</keyword>
<dbReference type="PROSITE" id="PS50889">
    <property type="entry name" value="S4"/>
    <property type="match status" value="1"/>
</dbReference>
<protein>
    <recommendedName>
        <fullName evidence="4">Pseudouridine synthase</fullName>
        <ecNumber evidence="4">5.4.99.-</ecNumber>
    </recommendedName>
</protein>
<dbReference type="Proteomes" id="UP000305848">
    <property type="component" value="Unassembled WGS sequence"/>
</dbReference>
<dbReference type="InterPro" id="IPR006145">
    <property type="entry name" value="PsdUridine_synth_RsuA/RluA"/>
</dbReference>
<dbReference type="InterPro" id="IPR020103">
    <property type="entry name" value="PsdUridine_synth_cat_dom_sf"/>
</dbReference>
<dbReference type="InterPro" id="IPR050343">
    <property type="entry name" value="RsuA_PseudoU_synthase"/>
</dbReference>
<dbReference type="OrthoDB" id="1012272at2"/>
<dbReference type="AlphaFoldDB" id="A0A4U3L0P2"/>
<dbReference type="RefSeq" id="WP_137262334.1">
    <property type="nucleotide sequence ID" value="NZ_SZQL01000010.1"/>
</dbReference>
<feature type="compositionally biased region" description="Polar residues" evidence="5">
    <location>
        <begin position="80"/>
        <end position="90"/>
    </location>
</feature>
<dbReference type="SUPFAM" id="SSF55174">
    <property type="entry name" value="Alpha-L RNA-binding motif"/>
    <property type="match status" value="1"/>
</dbReference>
<reference evidence="7 8" key="1">
    <citation type="submission" date="2019-05" db="EMBL/GenBank/DDBJ databases">
        <title>Panacibacter sp. strain 17mud1-8 Genome sequencing and assembly.</title>
        <authorList>
            <person name="Chhetri G."/>
        </authorList>
    </citation>
    <scope>NUCLEOTIDE SEQUENCE [LARGE SCALE GENOMIC DNA]</scope>
    <source>
        <strain evidence="7 8">17mud1-8</strain>
    </source>
</reference>
<accession>A0A4U3L0P2</accession>
<dbReference type="GO" id="GO:0003723">
    <property type="term" value="F:RNA binding"/>
    <property type="evidence" value="ECO:0007669"/>
    <property type="project" value="UniProtKB-KW"/>
</dbReference>
<dbReference type="PANTHER" id="PTHR47683">
    <property type="entry name" value="PSEUDOURIDINE SYNTHASE FAMILY PROTEIN-RELATED"/>
    <property type="match status" value="1"/>
</dbReference>
<comment type="similarity">
    <text evidence="1 4">Belongs to the pseudouridine synthase RsuA family.</text>
</comment>
<feature type="compositionally biased region" description="Basic and acidic residues" evidence="5">
    <location>
        <begin position="18"/>
        <end position="43"/>
    </location>
</feature>
<feature type="domain" description="RNA-binding S4" evidence="6">
    <location>
        <begin position="177"/>
        <end position="237"/>
    </location>
</feature>
<dbReference type="SMART" id="SM00363">
    <property type="entry name" value="S4"/>
    <property type="match status" value="1"/>
</dbReference>
<keyword evidence="2 4" id="KW-0413">Isomerase</keyword>
<keyword evidence="8" id="KW-1185">Reference proteome</keyword>
<dbReference type="Gene3D" id="3.10.290.10">
    <property type="entry name" value="RNA-binding S4 domain"/>
    <property type="match status" value="1"/>
</dbReference>
<dbReference type="Pfam" id="PF00849">
    <property type="entry name" value="PseudoU_synth_2"/>
    <property type="match status" value="1"/>
</dbReference>
<dbReference type="Gene3D" id="3.30.70.580">
    <property type="entry name" value="Pseudouridine synthase I, catalytic domain, N-terminal subdomain"/>
    <property type="match status" value="1"/>
</dbReference>
<evidence type="ECO:0000256" key="4">
    <source>
        <dbReference type="RuleBase" id="RU003887"/>
    </source>
</evidence>
<dbReference type="EMBL" id="SZQL01000010">
    <property type="protein sequence ID" value="TKK67769.1"/>
    <property type="molecule type" value="Genomic_DNA"/>
</dbReference>
<dbReference type="InterPro" id="IPR002942">
    <property type="entry name" value="S4_RNA-bd"/>
</dbReference>
<dbReference type="CDD" id="cd00165">
    <property type="entry name" value="S4"/>
    <property type="match status" value="1"/>
</dbReference>
<comment type="caution">
    <text evidence="7">The sequence shown here is derived from an EMBL/GenBank/DDBJ whole genome shotgun (WGS) entry which is preliminary data.</text>
</comment>
<dbReference type="SUPFAM" id="SSF55120">
    <property type="entry name" value="Pseudouridine synthase"/>
    <property type="match status" value="1"/>
</dbReference>
<name>A0A4U3L0P2_9BACT</name>
<evidence type="ECO:0000256" key="5">
    <source>
        <dbReference type="SAM" id="MobiDB-lite"/>
    </source>
</evidence>
<dbReference type="InterPro" id="IPR020094">
    <property type="entry name" value="TruA/RsuA/RluB/E/F_N"/>
</dbReference>
<dbReference type="GO" id="GO:0000455">
    <property type="term" value="P:enzyme-directed rRNA pseudouridine synthesis"/>
    <property type="evidence" value="ECO:0007669"/>
    <property type="project" value="UniProtKB-ARBA"/>
</dbReference>
<dbReference type="EC" id="5.4.99.-" evidence="4"/>
<sequence>MSKQAFDKFINPKPSGGKKKEAIKQEKKKVKAEIRAKADEERQQNAAKYGLVTKENKAQSAGNKFQETRFGKEGAKSRVQGASNRQNTARGANHWGEKNQDTNGKIQGTRNKAQDSRFKRDNKEEKTFDRSAQRRGTKESPQSRFVKHGHETTGTGTKGIEKANYSYTAAPVTDEQMPLNKFVAHAGVCARREAANLVKEGHVKVNGDIVYEPGYKVSAKDKIEVKGKPVFLQKNLVYILLNKPKDYITTAKDPEGRKTVFDLVANATKERIYPVGRLDRNTTGVLLLTNDGELAQKLTHPSFEIKKVYEVRLDKPLTKKDADAILQGVTLEDGFIQADAVGYADVKDKSVIGIEIHSGRNRIVRRLFEFLGYDVKNLDRVMFANLTKKNVDRGKWRLLTEKEIRLLKYMNQSFVRSKRSE</sequence>
<evidence type="ECO:0000256" key="3">
    <source>
        <dbReference type="PROSITE-ProRule" id="PRU00182"/>
    </source>
</evidence>
<feature type="compositionally biased region" description="Basic and acidic residues" evidence="5">
    <location>
        <begin position="112"/>
        <end position="138"/>
    </location>
</feature>
<dbReference type="Gene3D" id="3.30.70.1560">
    <property type="entry name" value="Alpha-L RNA-binding motif"/>
    <property type="match status" value="1"/>
</dbReference>
<dbReference type="PANTHER" id="PTHR47683:SF2">
    <property type="entry name" value="RNA-BINDING S4 DOMAIN-CONTAINING PROTEIN"/>
    <property type="match status" value="1"/>
</dbReference>
<evidence type="ECO:0000256" key="2">
    <source>
        <dbReference type="ARBA" id="ARBA00023235"/>
    </source>
</evidence>